<dbReference type="EMBL" id="JBHSAX010000023">
    <property type="protein sequence ID" value="MFC3965794.1"/>
    <property type="molecule type" value="Genomic_DNA"/>
</dbReference>
<evidence type="ECO:0000313" key="1">
    <source>
        <dbReference type="EMBL" id="MFC3965794.1"/>
    </source>
</evidence>
<proteinExistence type="predicted"/>
<keyword evidence="2" id="KW-1185">Reference proteome</keyword>
<dbReference type="Proteomes" id="UP001595696">
    <property type="component" value="Unassembled WGS sequence"/>
</dbReference>
<gene>
    <name evidence="1" type="ORF">ACFO0B_27715</name>
</gene>
<evidence type="ECO:0008006" key="3">
    <source>
        <dbReference type="Google" id="ProtNLM"/>
    </source>
</evidence>
<comment type="caution">
    <text evidence="1">The sequence shown here is derived from an EMBL/GenBank/DDBJ whole genome shotgun (WGS) entry which is preliminary data.</text>
</comment>
<protein>
    <recommendedName>
        <fullName evidence="3">Immunity protein 7 of polymorphic toxin system</fullName>
    </recommendedName>
</protein>
<evidence type="ECO:0000313" key="2">
    <source>
        <dbReference type="Proteomes" id="UP001595696"/>
    </source>
</evidence>
<dbReference type="RefSeq" id="WP_378615975.1">
    <property type="nucleotide sequence ID" value="NZ_JBHSAX010000023.1"/>
</dbReference>
<organism evidence="1 2">
    <name type="scientific">Nocardia jiangsuensis</name>
    <dbReference type="NCBI Taxonomy" id="1691563"/>
    <lineage>
        <taxon>Bacteria</taxon>
        <taxon>Bacillati</taxon>
        <taxon>Actinomycetota</taxon>
        <taxon>Actinomycetes</taxon>
        <taxon>Mycobacteriales</taxon>
        <taxon>Nocardiaceae</taxon>
        <taxon>Nocardia</taxon>
    </lineage>
</organism>
<name>A0ABV8E1M7_9NOCA</name>
<reference evidence="2" key="1">
    <citation type="journal article" date="2019" name="Int. J. Syst. Evol. Microbiol.">
        <title>The Global Catalogue of Microorganisms (GCM) 10K type strain sequencing project: providing services to taxonomists for standard genome sequencing and annotation.</title>
        <authorList>
            <consortium name="The Broad Institute Genomics Platform"/>
            <consortium name="The Broad Institute Genome Sequencing Center for Infectious Disease"/>
            <person name="Wu L."/>
            <person name="Ma J."/>
        </authorList>
    </citation>
    <scope>NUCLEOTIDE SEQUENCE [LARGE SCALE GENOMIC DNA]</scope>
    <source>
        <strain evidence="2">CGMCC 4.7330</strain>
    </source>
</reference>
<accession>A0ABV8E1M7</accession>
<sequence>MDEKTENFLLYAIADDWTPLNDFDVLVARLEPDNYSRAYVLDVMRDLGERGLIRFGSFTAPVRPWTAWDVPVAESIARVANGYNGEPGYLQIADGEIYVNEVLRAEITEAGLARLRQLGDPYDKYGDPWIDDPYSRADP</sequence>